<gene>
    <name evidence="2" type="ORF">H7B67_12140</name>
</gene>
<sequence>MRAKPAKHTPPSAAIRPAIRLTGRRRMAAVAVLLLACLFLLTSCVQGQAHLKINRDATADLHLNLAVSSKALDLIGKPELLRQAAERVAGDRMAFKAYEKDGQQVLEGTRHFDLKEMRQQPMDLPEGVEVEHSSEKHFFYTKYHVAVTVDTDKLMEGSGGADSESMTDKLSSLSPLVKKLVLSQLDFDLKVTFPLKPGANNAPGTEDGGRTLVWPFSFTEPNRFELDFNAPNLKNILIVGAPALLVILGGGVWLIVRRRRSKRGKPA</sequence>
<evidence type="ECO:0008006" key="4">
    <source>
        <dbReference type="Google" id="ProtNLM"/>
    </source>
</evidence>
<dbReference type="AlphaFoldDB" id="A0A841T1B1"/>
<dbReference type="EMBL" id="JACJVQ010000008">
    <property type="protein sequence ID" value="MBB6634861.1"/>
    <property type="molecule type" value="Genomic_DNA"/>
</dbReference>
<evidence type="ECO:0000313" key="3">
    <source>
        <dbReference type="Proteomes" id="UP000535838"/>
    </source>
</evidence>
<reference evidence="2 3" key="1">
    <citation type="submission" date="2020-08" db="EMBL/GenBank/DDBJ databases">
        <title>Cohnella phylogeny.</title>
        <authorList>
            <person name="Dunlap C."/>
        </authorList>
    </citation>
    <scope>NUCLEOTIDE SEQUENCE [LARGE SCALE GENOMIC DNA]</scope>
    <source>
        <strain evidence="2 3">DSM 25241</strain>
    </source>
</reference>
<accession>A0A841T1B1</accession>
<comment type="caution">
    <text evidence="2">The sequence shown here is derived from an EMBL/GenBank/DDBJ whole genome shotgun (WGS) entry which is preliminary data.</text>
</comment>
<evidence type="ECO:0000256" key="1">
    <source>
        <dbReference type="SAM" id="Phobius"/>
    </source>
</evidence>
<protein>
    <recommendedName>
        <fullName evidence="4">DUF3153 domain-containing protein</fullName>
    </recommendedName>
</protein>
<evidence type="ECO:0000313" key="2">
    <source>
        <dbReference type="EMBL" id="MBB6634861.1"/>
    </source>
</evidence>
<dbReference type="Proteomes" id="UP000535838">
    <property type="component" value="Unassembled WGS sequence"/>
</dbReference>
<proteinExistence type="predicted"/>
<feature type="transmembrane region" description="Helical" evidence="1">
    <location>
        <begin position="236"/>
        <end position="256"/>
    </location>
</feature>
<name>A0A841T1B1_9BACL</name>
<keyword evidence="3" id="KW-1185">Reference proteome</keyword>
<keyword evidence="1" id="KW-0812">Transmembrane</keyword>
<dbReference type="RefSeq" id="WP_185120093.1">
    <property type="nucleotide sequence ID" value="NZ_JACJVQ010000008.1"/>
</dbReference>
<keyword evidence="1" id="KW-0472">Membrane</keyword>
<keyword evidence="1" id="KW-1133">Transmembrane helix</keyword>
<organism evidence="2 3">
    <name type="scientific">Cohnella thailandensis</name>
    <dbReference type="NCBI Taxonomy" id="557557"/>
    <lineage>
        <taxon>Bacteria</taxon>
        <taxon>Bacillati</taxon>
        <taxon>Bacillota</taxon>
        <taxon>Bacilli</taxon>
        <taxon>Bacillales</taxon>
        <taxon>Paenibacillaceae</taxon>
        <taxon>Cohnella</taxon>
    </lineage>
</organism>